<dbReference type="PANTHER" id="PTHR32024:SF2">
    <property type="entry name" value="TRK SYSTEM POTASSIUM UPTAKE PROTEIN TRKG-RELATED"/>
    <property type="match status" value="1"/>
</dbReference>
<evidence type="ECO:0000256" key="7">
    <source>
        <dbReference type="ARBA" id="ARBA00022692"/>
    </source>
</evidence>
<comment type="subcellular location">
    <subcellularLocation>
        <location evidence="1">Cell inner membrane</location>
        <topology evidence="1">Multi-pass membrane protein</topology>
    </subcellularLocation>
</comment>
<evidence type="ECO:0000256" key="5">
    <source>
        <dbReference type="ARBA" id="ARBA00022519"/>
    </source>
</evidence>
<accession>H2BX44</accession>
<keyword evidence="8 12" id="KW-0630">Potassium</keyword>
<evidence type="ECO:0000256" key="11">
    <source>
        <dbReference type="ARBA" id="ARBA00023136"/>
    </source>
</evidence>
<keyword evidence="3" id="KW-0813">Transport</keyword>
<feature type="binding site" evidence="12">
    <location>
        <position position="464"/>
    </location>
    <ligand>
        <name>K(+)</name>
        <dbReference type="ChEBI" id="CHEBI:29103"/>
    </ligand>
</feature>
<dbReference type="STRING" id="865937.Gilli_1330"/>
<feature type="binding site" evidence="12">
    <location>
        <position position="463"/>
    </location>
    <ligand>
        <name>K(+)</name>
        <dbReference type="ChEBI" id="CHEBI:29103"/>
    </ligand>
</feature>
<feature type="transmembrane region" description="Helical" evidence="13">
    <location>
        <begin position="293"/>
        <end position="313"/>
    </location>
</feature>
<feature type="binding site" evidence="12">
    <location>
        <position position="347"/>
    </location>
    <ligand>
        <name>K(+)</name>
        <dbReference type="ChEBI" id="CHEBI:29103"/>
    </ligand>
</feature>
<feature type="transmembrane region" description="Helical" evidence="13">
    <location>
        <begin position="255"/>
        <end position="278"/>
    </location>
</feature>
<organism evidence="14 15">
    <name type="scientific">Gillisia limnaea (strain DSM 15749 / LMG 21470 / R-8282)</name>
    <dbReference type="NCBI Taxonomy" id="865937"/>
    <lineage>
        <taxon>Bacteria</taxon>
        <taxon>Pseudomonadati</taxon>
        <taxon>Bacteroidota</taxon>
        <taxon>Flavobacteriia</taxon>
        <taxon>Flavobacteriales</taxon>
        <taxon>Flavobacteriaceae</taxon>
        <taxon>Gillisia</taxon>
    </lineage>
</organism>
<evidence type="ECO:0000256" key="8">
    <source>
        <dbReference type="ARBA" id="ARBA00022958"/>
    </source>
</evidence>
<evidence type="ECO:0000256" key="6">
    <source>
        <dbReference type="ARBA" id="ARBA00022538"/>
    </source>
</evidence>
<feature type="transmembrane region" description="Helical" evidence="13">
    <location>
        <begin position="202"/>
        <end position="225"/>
    </location>
</feature>
<dbReference type="InterPro" id="IPR004772">
    <property type="entry name" value="TrkH"/>
</dbReference>
<dbReference type="EMBL" id="JH594606">
    <property type="protein sequence ID" value="EHQ01996.1"/>
    <property type="molecule type" value="Genomic_DNA"/>
</dbReference>
<evidence type="ECO:0000256" key="10">
    <source>
        <dbReference type="ARBA" id="ARBA00023065"/>
    </source>
</evidence>
<feature type="transmembrane region" description="Helical" evidence="13">
    <location>
        <begin position="88"/>
        <end position="109"/>
    </location>
</feature>
<evidence type="ECO:0000313" key="14">
    <source>
        <dbReference type="EMBL" id="EHQ01996.1"/>
    </source>
</evidence>
<dbReference type="GO" id="GO:0046872">
    <property type="term" value="F:metal ion binding"/>
    <property type="evidence" value="ECO:0007669"/>
    <property type="project" value="UniProtKB-KW"/>
</dbReference>
<comment type="similarity">
    <text evidence="2">Belongs to the TrkH potassium transport family.</text>
</comment>
<feature type="transmembrane region" description="Helical" evidence="13">
    <location>
        <begin position="360"/>
        <end position="382"/>
    </location>
</feature>
<gene>
    <name evidence="14" type="ORF">Gilli_1330</name>
</gene>
<feature type="transmembrane region" description="Helical" evidence="13">
    <location>
        <begin position="54"/>
        <end position="76"/>
    </location>
</feature>
<evidence type="ECO:0000256" key="12">
    <source>
        <dbReference type="PIRSR" id="PIRSR006247-1"/>
    </source>
</evidence>
<dbReference type="AlphaFoldDB" id="H2BX44"/>
<dbReference type="GO" id="GO:0005886">
    <property type="term" value="C:plasma membrane"/>
    <property type="evidence" value="ECO:0007669"/>
    <property type="project" value="UniProtKB-SubCell"/>
</dbReference>
<evidence type="ECO:0000256" key="1">
    <source>
        <dbReference type="ARBA" id="ARBA00004429"/>
    </source>
</evidence>
<evidence type="ECO:0000256" key="4">
    <source>
        <dbReference type="ARBA" id="ARBA00022475"/>
    </source>
</evidence>
<keyword evidence="5" id="KW-0997">Cell inner membrane</keyword>
<keyword evidence="10" id="KW-0406">Ion transport</keyword>
<keyword evidence="6" id="KW-0633">Potassium transport</keyword>
<dbReference type="PIRSF" id="PIRSF006247">
    <property type="entry name" value="TrkH"/>
    <property type="match status" value="1"/>
</dbReference>
<keyword evidence="9 13" id="KW-1133">Transmembrane helix</keyword>
<reference evidence="15" key="1">
    <citation type="journal article" date="2012" name="Stand. Genomic Sci.">
        <title>Genome sequence of the Antarctic rhodopsins-containing flavobacterium Gillisia limnaea type strain (R-8282(T)).</title>
        <authorList>
            <person name="Riedel T."/>
            <person name="Held B."/>
            <person name="Nolan M."/>
            <person name="Lucas S."/>
            <person name="Lapidus A."/>
            <person name="Tice H."/>
            <person name="Del Rio T.G."/>
            <person name="Cheng J.F."/>
            <person name="Han C."/>
            <person name="Tapia R."/>
            <person name="Goodwin L.A."/>
            <person name="Pitluck S."/>
            <person name="Liolios K."/>
            <person name="Mavromatis K."/>
            <person name="Pagani I."/>
            <person name="Ivanova N."/>
            <person name="Mikhailova N."/>
            <person name="Pati A."/>
            <person name="Chen A."/>
            <person name="Palaniappan K."/>
            <person name="Land M."/>
            <person name="Rohde M."/>
            <person name="Tindall B.J."/>
            <person name="Detter J.C."/>
            <person name="Goker M."/>
            <person name="Bristow J."/>
            <person name="Eisen J.A."/>
            <person name="Markowitz V."/>
            <person name="Hugenholtz P."/>
            <person name="Kyrpides N.C."/>
            <person name="Klenk H.P."/>
            <person name="Woyke T."/>
        </authorList>
    </citation>
    <scope>NUCLEOTIDE SEQUENCE [LARGE SCALE GENOMIC DNA]</scope>
    <source>
        <strain evidence="15">DSM 15749 / LMG 21470 / R-8282</strain>
    </source>
</reference>
<keyword evidence="15" id="KW-1185">Reference proteome</keyword>
<feature type="transmembrane region" description="Helical" evidence="13">
    <location>
        <begin position="24"/>
        <end position="48"/>
    </location>
</feature>
<dbReference type="GO" id="GO:0015379">
    <property type="term" value="F:potassium:chloride symporter activity"/>
    <property type="evidence" value="ECO:0007669"/>
    <property type="project" value="InterPro"/>
</dbReference>
<evidence type="ECO:0000256" key="3">
    <source>
        <dbReference type="ARBA" id="ARBA00022448"/>
    </source>
</evidence>
<keyword evidence="11 13" id="KW-0472">Membrane</keyword>
<feature type="transmembrane region" description="Helical" evidence="13">
    <location>
        <begin position="486"/>
        <end position="511"/>
    </location>
</feature>
<proteinExistence type="inferred from homology"/>
<evidence type="ECO:0000256" key="9">
    <source>
        <dbReference type="ARBA" id="ARBA00022989"/>
    </source>
</evidence>
<feature type="transmembrane region" description="Helical" evidence="13">
    <location>
        <begin position="421"/>
        <end position="446"/>
    </location>
</feature>
<feature type="binding site" evidence="12">
    <location>
        <position position="130"/>
    </location>
    <ligand>
        <name>K(+)</name>
        <dbReference type="ChEBI" id="CHEBI:29103"/>
    </ligand>
</feature>
<protein>
    <submittedName>
        <fullName evidence="14">Cation transporter</fullName>
    </submittedName>
</protein>
<feature type="binding site" evidence="12">
    <location>
        <position position="346"/>
    </location>
    <ligand>
        <name>K(+)</name>
        <dbReference type="ChEBI" id="CHEBI:29103"/>
    </ligand>
</feature>
<keyword evidence="12" id="KW-0479">Metal-binding</keyword>
<keyword evidence="7 13" id="KW-0812">Transmembrane</keyword>
<feature type="binding site" evidence="12">
    <location>
        <position position="238"/>
    </location>
    <ligand>
        <name>K(+)</name>
        <dbReference type="ChEBI" id="CHEBI:29103"/>
    </ligand>
</feature>
<feature type="transmembrane region" description="Helical" evidence="13">
    <location>
        <begin position="154"/>
        <end position="181"/>
    </location>
</feature>
<name>H2BX44_GILLR</name>
<keyword evidence="4" id="KW-1003">Cell membrane</keyword>
<dbReference type="PANTHER" id="PTHR32024">
    <property type="entry name" value="TRK SYSTEM POTASSIUM UPTAKE PROTEIN TRKG-RELATED"/>
    <property type="match status" value="1"/>
</dbReference>
<dbReference type="HOGENOM" id="CLU_030708_0_2_10"/>
<evidence type="ECO:0000256" key="2">
    <source>
        <dbReference type="ARBA" id="ARBA00009137"/>
    </source>
</evidence>
<dbReference type="InterPro" id="IPR003445">
    <property type="entry name" value="Cat_transpt"/>
</dbReference>
<feature type="binding site" evidence="12">
    <location>
        <position position="129"/>
    </location>
    <ligand>
        <name>K(+)</name>
        <dbReference type="ChEBI" id="CHEBI:29103"/>
    </ligand>
</feature>
<dbReference type="Proteomes" id="UP000003844">
    <property type="component" value="Unassembled WGS sequence"/>
</dbReference>
<dbReference type="eggNOG" id="COG0168">
    <property type="taxonomic scope" value="Bacteria"/>
</dbReference>
<sequence>MLFTKVYKQGGKALFVMPKLNYKVILHIMGLLLLFNGGFMLIAVFVSWYYDDGIALQISSAALITCFIGIVLMFFTRGRGKELKKREGYIIVTFGWIFMALSGTLPYILSETIPNFTNAFFETMSGYTTTGATILNDIESIPKGILFWRSLTHWIGGMGIIVLAVAILPLLGIGGMQLFSAESPGPSADKLKPRITDTAKRLWLIYFSYTIAETVLLKVAGMSFFDAINHSLSTLSTGGFSTKNASLAYWNDQPVIQYIVILFMFLAGSNFVISYFAFKGKIQKVIHDDEFKWYFVFIIGFTAVAATIIYFQADLSLSSIAHPMVWGEGESAFRHALFQVLAIVTTTGFVSADYTLWTPFLTVFFFGLMFLGGSAGSTAGGIKVMRHLILIRNGITEFKRTLHPNAILPIRYNGRAIKKEIVFNILGFFILYMLSFIIGALVFAFMGVDFMTSIGGAASSLGNVGPALGSLGPIYNYDVLPPAAKWWSAFLMLIGRLELFTVLILLTPFFWRNR</sequence>
<dbReference type="Pfam" id="PF02386">
    <property type="entry name" value="TrkH"/>
    <property type="match status" value="1"/>
</dbReference>
<evidence type="ECO:0000256" key="13">
    <source>
        <dbReference type="SAM" id="Phobius"/>
    </source>
</evidence>
<evidence type="ECO:0000313" key="15">
    <source>
        <dbReference type="Proteomes" id="UP000003844"/>
    </source>
</evidence>